<keyword evidence="4" id="KW-1185">Reference proteome</keyword>
<evidence type="ECO:0000313" key="3">
    <source>
        <dbReference type="EMBL" id="CDF41289.1"/>
    </source>
</evidence>
<dbReference type="InterPro" id="IPR029006">
    <property type="entry name" value="ADF-H/Gelsolin-like_dom_sf"/>
</dbReference>
<dbReference type="GO" id="GO:0005546">
    <property type="term" value="F:phosphatidylinositol-4,5-bisphosphate binding"/>
    <property type="evidence" value="ECO:0007669"/>
    <property type="project" value="TreeGrafter"/>
</dbReference>
<dbReference type="InterPro" id="IPR007122">
    <property type="entry name" value="Villin/Gelsolin"/>
</dbReference>
<dbReference type="GO" id="GO:0008154">
    <property type="term" value="P:actin polymerization or depolymerization"/>
    <property type="evidence" value="ECO:0007669"/>
    <property type="project" value="TreeGrafter"/>
</dbReference>
<keyword evidence="1" id="KW-0677">Repeat</keyword>
<dbReference type="GO" id="GO:0015629">
    <property type="term" value="C:actin cytoskeleton"/>
    <property type="evidence" value="ECO:0007669"/>
    <property type="project" value="TreeGrafter"/>
</dbReference>
<dbReference type="Gramene" id="CDF41289">
    <property type="protein sequence ID" value="CDF41289"/>
    <property type="gene ID" value="CHC_T00008685001"/>
</dbReference>
<reference evidence="4" key="1">
    <citation type="journal article" date="2013" name="Proc. Natl. Acad. Sci. U.S.A.">
        <title>Genome structure and metabolic features in the red seaweed Chondrus crispus shed light on evolution of the Archaeplastida.</title>
        <authorList>
            <person name="Collen J."/>
            <person name="Porcel B."/>
            <person name="Carre W."/>
            <person name="Ball S.G."/>
            <person name="Chaparro C."/>
            <person name="Tonon T."/>
            <person name="Barbeyron T."/>
            <person name="Michel G."/>
            <person name="Noel B."/>
            <person name="Valentin K."/>
            <person name="Elias M."/>
            <person name="Artiguenave F."/>
            <person name="Arun A."/>
            <person name="Aury J.M."/>
            <person name="Barbosa-Neto J.F."/>
            <person name="Bothwell J.H."/>
            <person name="Bouget F.Y."/>
            <person name="Brillet L."/>
            <person name="Cabello-Hurtado F."/>
            <person name="Capella-Gutierrez S."/>
            <person name="Charrier B."/>
            <person name="Cladiere L."/>
            <person name="Cock J.M."/>
            <person name="Coelho S.M."/>
            <person name="Colleoni C."/>
            <person name="Czjzek M."/>
            <person name="Da Silva C."/>
            <person name="Delage L."/>
            <person name="Denoeud F."/>
            <person name="Deschamps P."/>
            <person name="Dittami S.M."/>
            <person name="Gabaldon T."/>
            <person name="Gachon C.M."/>
            <person name="Groisillier A."/>
            <person name="Herve C."/>
            <person name="Jabbari K."/>
            <person name="Katinka M."/>
            <person name="Kloareg B."/>
            <person name="Kowalczyk N."/>
            <person name="Labadie K."/>
            <person name="Leblanc C."/>
            <person name="Lopez P.J."/>
            <person name="McLachlan D.H."/>
            <person name="Meslet-Cladiere L."/>
            <person name="Moustafa A."/>
            <person name="Nehr Z."/>
            <person name="Nyvall Collen P."/>
            <person name="Panaud O."/>
            <person name="Partensky F."/>
            <person name="Poulain J."/>
            <person name="Rensing S.A."/>
            <person name="Rousvoal S."/>
            <person name="Samson G."/>
            <person name="Symeonidi A."/>
            <person name="Weissenbach J."/>
            <person name="Zambounis A."/>
            <person name="Wincker P."/>
            <person name="Boyen C."/>
        </authorList>
    </citation>
    <scope>NUCLEOTIDE SEQUENCE [LARGE SCALE GENOMIC DNA]</scope>
    <source>
        <strain evidence="4">cv. Stackhouse</strain>
    </source>
</reference>
<dbReference type="CDD" id="cd11290">
    <property type="entry name" value="gelsolin_S1_like"/>
    <property type="match status" value="1"/>
</dbReference>
<feature type="domain" description="Gelsolin-like" evidence="2">
    <location>
        <begin position="103"/>
        <end position="173"/>
    </location>
</feature>
<dbReference type="GO" id="GO:0051014">
    <property type="term" value="P:actin filament severing"/>
    <property type="evidence" value="ECO:0007669"/>
    <property type="project" value="TreeGrafter"/>
</dbReference>
<evidence type="ECO:0000259" key="2">
    <source>
        <dbReference type="Pfam" id="PF00626"/>
    </source>
</evidence>
<dbReference type="RefSeq" id="XP_005711583.1">
    <property type="nucleotide sequence ID" value="XM_005711526.1"/>
</dbReference>
<proteinExistence type="predicted"/>
<name>R7QT25_CHOCR</name>
<dbReference type="PANTHER" id="PTHR11977">
    <property type="entry name" value="VILLIN"/>
    <property type="match status" value="1"/>
</dbReference>
<dbReference type="GO" id="GO:0051015">
    <property type="term" value="F:actin filament binding"/>
    <property type="evidence" value="ECO:0007669"/>
    <property type="project" value="InterPro"/>
</dbReference>
<organism evidence="3 4">
    <name type="scientific">Chondrus crispus</name>
    <name type="common">Carrageen Irish moss</name>
    <name type="synonym">Polymorpha crispa</name>
    <dbReference type="NCBI Taxonomy" id="2769"/>
    <lineage>
        <taxon>Eukaryota</taxon>
        <taxon>Rhodophyta</taxon>
        <taxon>Florideophyceae</taxon>
        <taxon>Rhodymeniophycidae</taxon>
        <taxon>Gigartinales</taxon>
        <taxon>Gigartinaceae</taxon>
        <taxon>Chondrus</taxon>
    </lineage>
</organism>
<dbReference type="InterPro" id="IPR007123">
    <property type="entry name" value="Gelsolin-like_dom"/>
</dbReference>
<evidence type="ECO:0000256" key="1">
    <source>
        <dbReference type="ARBA" id="ARBA00022737"/>
    </source>
</evidence>
<dbReference type="SMART" id="SM00262">
    <property type="entry name" value="GEL"/>
    <property type="match status" value="2"/>
</dbReference>
<dbReference type="GeneID" id="17319284"/>
<dbReference type="PRINTS" id="PR00597">
    <property type="entry name" value="GELSOLIN"/>
</dbReference>
<feature type="domain" description="Gelsolin-like" evidence="2">
    <location>
        <begin position="212"/>
        <end position="274"/>
    </location>
</feature>
<dbReference type="EMBL" id="HG002339">
    <property type="protein sequence ID" value="CDF41289.1"/>
    <property type="molecule type" value="Genomic_DNA"/>
</dbReference>
<evidence type="ECO:0000313" key="4">
    <source>
        <dbReference type="Proteomes" id="UP000012073"/>
    </source>
</evidence>
<protein>
    <submittedName>
        <fullName evidence="3">Severin</fullName>
    </submittedName>
</protein>
<dbReference type="Proteomes" id="UP000012073">
    <property type="component" value="Unassembled WGS sequence"/>
</dbReference>
<dbReference type="OrthoDB" id="6375767at2759"/>
<dbReference type="PANTHER" id="PTHR11977:SF51">
    <property type="entry name" value="PROTEIN FLIGHTLESS-1 HOMOLOG"/>
    <property type="match status" value="1"/>
</dbReference>
<dbReference type="GO" id="GO:0005737">
    <property type="term" value="C:cytoplasm"/>
    <property type="evidence" value="ECO:0007669"/>
    <property type="project" value="TreeGrafter"/>
</dbReference>
<dbReference type="OMA" id="HDMTLAK"/>
<dbReference type="SUPFAM" id="SSF55753">
    <property type="entry name" value="Actin depolymerizing proteins"/>
    <property type="match status" value="3"/>
</dbReference>
<dbReference type="KEGG" id="ccp:CHC_T00008685001"/>
<gene>
    <name evidence="3" type="ORF">CHC_T00008685001</name>
</gene>
<accession>R7QT25</accession>
<dbReference type="Pfam" id="PF00626">
    <property type="entry name" value="Gelsolin"/>
    <property type="match status" value="2"/>
</dbReference>
<sequence>MLGIGKKLFSMYQAHADKSGGGMGAPRDASALLSSMSAGASGENKWKLTNLAGIGSDDDKDLREKAAESEGEFAAAGEAPGLEIWRIEKFQPEKLEPRAGNLSLYSGDCYIVLSTTRKQDSDALDWQLHYWIGKDCSQDESGSAAYFTVNLDDMLNQKPVQHREVQYSESSLFHSYFDSVTYLDGGIDSGFNKVEPEVYKPRLLQMASLGGTVRVLQVPLNPSSLNSGDIFLLDNGMTIYQFNAPDADFKERRRAMEIVEQDIKAERDGLPDVIFLDGDEVFTCDAFWELLGGKIDELPPPDADRDVEAGEVDLSGAKKLFKISDEDGSLVMSLEKEDGELSESDINDTDAWVIACSGQCFIYIGEGTNQDEKFYVWNNCDKILLAADLDSAAATSFLSKDSDAETWAKLFS</sequence>
<dbReference type="STRING" id="2769.R7QT25"/>
<dbReference type="GO" id="GO:0051016">
    <property type="term" value="P:barbed-end actin filament capping"/>
    <property type="evidence" value="ECO:0007669"/>
    <property type="project" value="TreeGrafter"/>
</dbReference>
<dbReference type="PhylomeDB" id="R7QT25"/>
<dbReference type="AlphaFoldDB" id="R7QT25"/>
<dbReference type="Gene3D" id="3.40.20.10">
    <property type="entry name" value="Severin"/>
    <property type="match status" value="3"/>
</dbReference>